<evidence type="ECO:0000256" key="1">
    <source>
        <dbReference type="SAM" id="MobiDB-lite"/>
    </source>
</evidence>
<dbReference type="EMBL" id="PVNK01000033">
    <property type="protein sequence ID" value="PRQ04633.1"/>
    <property type="molecule type" value="Genomic_DNA"/>
</dbReference>
<reference evidence="4 5" key="1">
    <citation type="submission" date="2018-03" db="EMBL/GenBank/DDBJ databases">
        <title>Draft Genome Sequences of the Obligatory Marine Myxobacteria Enhygromyxa salina SWB005.</title>
        <authorList>
            <person name="Poehlein A."/>
            <person name="Moghaddam J.A."/>
            <person name="Harms H."/>
            <person name="Alanjari M."/>
            <person name="Koenig G.M."/>
            <person name="Daniel R."/>
            <person name="Schaeberle T.F."/>
        </authorList>
    </citation>
    <scope>NUCLEOTIDE SEQUENCE [LARGE SCALE GENOMIC DNA]</scope>
    <source>
        <strain evidence="4 5">SWB005</strain>
    </source>
</reference>
<dbReference type="Gene3D" id="1.10.1130.10">
    <property type="entry name" value="Flavocytochrome C3, Chain A"/>
    <property type="match status" value="1"/>
</dbReference>
<dbReference type="InterPro" id="IPR023155">
    <property type="entry name" value="Cyt_c-552/4"/>
</dbReference>
<organism evidence="4 5">
    <name type="scientific">Enhygromyxa salina</name>
    <dbReference type="NCBI Taxonomy" id="215803"/>
    <lineage>
        <taxon>Bacteria</taxon>
        <taxon>Pseudomonadati</taxon>
        <taxon>Myxococcota</taxon>
        <taxon>Polyangia</taxon>
        <taxon>Nannocystales</taxon>
        <taxon>Nannocystaceae</taxon>
        <taxon>Enhygromyxa</taxon>
    </lineage>
</organism>
<dbReference type="Pfam" id="PF13435">
    <property type="entry name" value="Cytochrome_C554"/>
    <property type="match status" value="1"/>
</dbReference>
<evidence type="ECO:0000313" key="4">
    <source>
        <dbReference type="EMBL" id="PRQ04633.1"/>
    </source>
</evidence>
<evidence type="ECO:0000259" key="3">
    <source>
        <dbReference type="Pfam" id="PF13435"/>
    </source>
</evidence>
<keyword evidence="5" id="KW-1185">Reference proteome</keyword>
<dbReference type="InterPro" id="IPR036280">
    <property type="entry name" value="Multihaem_cyt_sf"/>
</dbReference>
<evidence type="ECO:0000313" key="5">
    <source>
        <dbReference type="Proteomes" id="UP000237968"/>
    </source>
</evidence>
<sequence>MTSVFVCVGLSALCFSSAPPQVAHATPTESLQNPLTLDFMCSGCHEYENNALAIDLPPHAPAAYFGTLMANAARDPVFWAGVALASDDYPGETEDCVRCHSPRAFLEGRGDAIAVDELLPPDLDSVSCEVCHRAIDDGETPPGNARYVLDDVLVDGQPPRRGPWDYSDPNGPELPPHPIIQDLDFLPSSRMCGTCHDVSTGRGRVDDQGASMGVPFNEQRTYSEWLGSAYAQPGDDARTCQDCHMATVEVPAAGCLEYENLSHHDDGSARRHLILGANKQALQVIADNSPGAKANAIDVAISLYDDFLATAATLDVEFPAAVDLAVGVDALAVRVTNETGHKLPSGYSEGRVMWLEVTASYAGELVWSSGLWDGESIESDDQLRTYEGVAERWSDGTRNHLLLNDHWVLDTRIPAKGAVQNLETDPVGDRYTLLPDDTWPNYDDHSYSFAPASVVDVTPDDASDDELELSVRLLYLINTPSYLDQLRDDNDVNDAGQAVHDMYMDDGGPQPVVLGAATVTVPLTGLEQPEPGDGDGDPGDGDGDGDPGDGDSGDSEGGSDSGATTDATSTDSAGGSEEGSGCSCSTRDSGPPLSVGLLSLVLLGLRRRRSRG</sequence>
<feature type="chain" id="PRO_5015565918" description="Cytochrome c-552/4 domain-containing protein" evidence="2">
    <location>
        <begin position="26"/>
        <end position="612"/>
    </location>
</feature>
<evidence type="ECO:0000256" key="2">
    <source>
        <dbReference type="SAM" id="SignalP"/>
    </source>
</evidence>
<feature type="compositionally biased region" description="Acidic residues" evidence="1">
    <location>
        <begin position="530"/>
        <end position="554"/>
    </location>
</feature>
<dbReference type="NCBIfam" id="TIGR03382">
    <property type="entry name" value="GC_trans_RRR"/>
    <property type="match status" value="1"/>
</dbReference>
<protein>
    <recommendedName>
        <fullName evidence="3">Cytochrome c-552/4 domain-containing protein</fullName>
    </recommendedName>
</protein>
<dbReference type="InterPro" id="IPR017756">
    <property type="entry name" value="TM_Gly-Cys-Arg_CS"/>
</dbReference>
<dbReference type="Proteomes" id="UP000237968">
    <property type="component" value="Unassembled WGS sequence"/>
</dbReference>
<accession>A0A2S9YHP7</accession>
<dbReference type="AlphaFoldDB" id="A0A2S9YHP7"/>
<feature type="region of interest" description="Disordered" evidence="1">
    <location>
        <begin position="524"/>
        <end position="596"/>
    </location>
</feature>
<dbReference type="SUPFAM" id="SSF48695">
    <property type="entry name" value="Multiheme cytochromes"/>
    <property type="match status" value="1"/>
</dbReference>
<keyword evidence="2" id="KW-0732">Signal</keyword>
<name>A0A2S9YHP7_9BACT</name>
<gene>
    <name evidence="4" type="ORF">ENSA5_06380</name>
</gene>
<feature type="domain" description="Cytochrome c-552/4" evidence="3">
    <location>
        <begin position="84"/>
        <end position="132"/>
    </location>
</feature>
<comment type="caution">
    <text evidence="4">The sequence shown here is derived from an EMBL/GenBank/DDBJ whole genome shotgun (WGS) entry which is preliminary data.</text>
</comment>
<feature type="signal peptide" evidence="2">
    <location>
        <begin position="1"/>
        <end position="25"/>
    </location>
</feature>
<dbReference type="InterPro" id="IPR024038">
    <property type="entry name" value="MYXO-CTERM"/>
</dbReference>
<dbReference type="NCBIfam" id="TIGR03901">
    <property type="entry name" value="MYXO-CTERM"/>
    <property type="match status" value="1"/>
</dbReference>
<proteinExistence type="predicted"/>
<feature type="compositionally biased region" description="Low complexity" evidence="1">
    <location>
        <begin position="561"/>
        <end position="596"/>
    </location>
</feature>